<proteinExistence type="predicted"/>
<comment type="caution">
    <text evidence="2">The sequence shown here is derived from an EMBL/GenBank/DDBJ whole genome shotgun (WGS) entry which is preliminary data.</text>
</comment>
<reference evidence="2" key="1">
    <citation type="submission" date="2023-02" db="EMBL/GenBank/DDBJ databases">
        <title>Kitasatospora phosalacinea NBRC 14362.</title>
        <authorList>
            <person name="Ichikawa N."/>
            <person name="Sato H."/>
            <person name="Tonouchi N."/>
        </authorList>
    </citation>
    <scope>NUCLEOTIDE SEQUENCE</scope>
    <source>
        <strain evidence="2">NBRC 14362</strain>
    </source>
</reference>
<sequence length="58" mass="6234">MSPDRRPLGLAFSEPAVDQALPAGERPIPLPAERSPFLEPDTDTTAPPTARRTPAQRA</sequence>
<dbReference type="RefSeq" id="WP_158715128.1">
    <property type="nucleotide sequence ID" value="NZ_BSRX01000047.1"/>
</dbReference>
<protein>
    <submittedName>
        <fullName evidence="2">Uncharacterized protein</fullName>
    </submittedName>
</protein>
<dbReference type="OrthoDB" id="4250599at2"/>
<feature type="region of interest" description="Disordered" evidence="1">
    <location>
        <begin position="1"/>
        <end position="58"/>
    </location>
</feature>
<dbReference type="Proteomes" id="UP001165143">
    <property type="component" value="Unassembled WGS sequence"/>
</dbReference>
<organism evidence="2 3">
    <name type="scientific">Kitasatospora phosalacinea</name>
    <dbReference type="NCBI Taxonomy" id="2065"/>
    <lineage>
        <taxon>Bacteria</taxon>
        <taxon>Bacillati</taxon>
        <taxon>Actinomycetota</taxon>
        <taxon>Actinomycetes</taxon>
        <taxon>Kitasatosporales</taxon>
        <taxon>Streptomycetaceae</taxon>
        <taxon>Kitasatospora</taxon>
    </lineage>
</organism>
<evidence type="ECO:0000313" key="2">
    <source>
        <dbReference type="EMBL" id="GLW58134.1"/>
    </source>
</evidence>
<evidence type="ECO:0000313" key="3">
    <source>
        <dbReference type="Proteomes" id="UP001165143"/>
    </source>
</evidence>
<evidence type="ECO:0000256" key="1">
    <source>
        <dbReference type="SAM" id="MobiDB-lite"/>
    </source>
</evidence>
<accession>A0A9W6PKS3</accession>
<dbReference type="EMBL" id="BSRX01000047">
    <property type="protein sequence ID" value="GLW58134.1"/>
    <property type="molecule type" value="Genomic_DNA"/>
</dbReference>
<gene>
    <name evidence="2" type="ORF">Kpho01_61450</name>
</gene>
<name>A0A9W6PKS3_9ACTN</name>
<feature type="compositionally biased region" description="Low complexity" evidence="1">
    <location>
        <begin position="43"/>
        <end position="58"/>
    </location>
</feature>
<dbReference type="AlphaFoldDB" id="A0A9W6PKS3"/>